<dbReference type="EMBL" id="CP046452">
    <property type="protein sequence ID" value="QGU03283.1"/>
    <property type="molecule type" value="Genomic_DNA"/>
</dbReference>
<feature type="signal peptide" evidence="3">
    <location>
        <begin position="1"/>
        <end position="26"/>
    </location>
</feature>
<keyword evidence="5" id="KW-1185">Reference proteome</keyword>
<evidence type="ECO:0000256" key="1">
    <source>
        <dbReference type="SAM" id="MobiDB-lite"/>
    </source>
</evidence>
<keyword evidence="2" id="KW-0812">Transmembrane</keyword>
<gene>
    <name evidence="4" type="ORF">CKALI_12225</name>
</gene>
<feature type="transmembrane region" description="Helical" evidence="2">
    <location>
        <begin position="710"/>
        <end position="732"/>
    </location>
</feature>
<protein>
    <recommendedName>
        <fullName evidence="6">Secreted protein</fullName>
    </recommendedName>
</protein>
<proteinExistence type="predicted"/>
<evidence type="ECO:0000256" key="2">
    <source>
        <dbReference type="SAM" id="Phobius"/>
    </source>
</evidence>
<evidence type="ECO:0000313" key="5">
    <source>
        <dbReference type="Proteomes" id="UP000427071"/>
    </source>
</evidence>
<evidence type="ECO:0000256" key="3">
    <source>
        <dbReference type="SAM" id="SignalP"/>
    </source>
</evidence>
<feature type="region of interest" description="Disordered" evidence="1">
    <location>
        <begin position="274"/>
        <end position="298"/>
    </location>
</feature>
<reference evidence="5" key="1">
    <citation type="submission" date="2019-11" db="EMBL/GenBank/DDBJ databases">
        <title>Complete genome sequence of Corynebacterium kalinowskii 1959, a novel Corynebacterium species isolated from soil of a small paddock in Vilsendorf, Germany.</title>
        <authorList>
            <person name="Schaffert L."/>
            <person name="Ruwe M."/>
            <person name="Milse J."/>
            <person name="Hanuschka K."/>
            <person name="Ortseifen V."/>
            <person name="Droste J."/>
            <person name="Brandt D."/>
            <person name="Schlueter L."/>
            <person name="Kutter Y."/>
            <person name="Vinke S."/>
            <person name="Viehoefer P."/>
            <person name="Jacob L."/>
            <person name="Luebke N.-C."/>
            <person name="Schulte-Berndt E."/>
            <person name="Hain C."/>
            <person name="Linder M."/>
            <person name="Schmidt P."/>
            <person name="Wollenschlaeger L."/>
            <person name="Luttermann T."/>
            <person name="Thieme E."/>
            <person name="Hassa J."/>
            <person name="Haak M."/>
            <person name="Wittchen M."/>
            <person name="Mentz A."/>
            <person name="Persicke M."/>
            <person name="Busche T."/>
            <person name="Ruckert C."/>
        </authorList>
    </citation>
    <scope>NUCLEOTIDE SEQUENCE [LARGE SCALE GENOMIC DNA]</scope>
    <source>
        <strain evidence="5">1959</strain>
    </source>
</reference>
<dbReference type="KEGG" id="ckw:CKALI_12225"/>
<dbReference type="RefSeq" id="WP_156193588.1">
    <property type="nucleotide sequence ID" value="NZ_CP046452.1"/>
</dbReference>
<evidence type="ECO:0008006" key="6">
    <source>
        <dbReference type="Google" id="ProtNLM"/>
    </source>
</evidence>
<keyword evidence="2" id="KW-1133">Transmembrane helix</keyword>
<sequence>MVAPLLRTAAALSALSLAALSPAALAVPLPTSPTDPTIAHQWVNPELRAVDSSSEISSRIESISADAFELTLVNDSGAVLSDVSVRVQRANPVTSVAQARTVLADEESTYHVSTPFQAVPIELAPGESHTFSVKVDHGALDMAKDGVYPVLINVNGELGQGGQQFLASERTLIQVGTPRPEHPLAPVTMLIPVTAQSDILPGETGEAPNQPPLILQSEQLAKDIAPTGRLTKLLDAHRRHAATSCLAVDPEVALTVSRMADGYQIAEERPNPVAHKPRLRDSWGSKNNKIDATPGQGSTDARAWLKQLTDIAQGGGCVVPMSWANAELNAVAATGNAGLLHSAALEGSAVLSELLGAPVRHDVIIPGFGYLEQRTATSLDELLPAPATALVADNTLPDSAVSVGQHLTALGYDAALASQLGTLGDTPGTVGYSNQWQRFDYRLDSNAARRSSATAALYLAATDDDQPLLVVPPADLQVEDATALLDQMQHLIDAGVATGQPLNSYLAAPPKATASLTGSPFEDPTVVTDTEILRASQQAKSIDDLTSLMTVEPTIALTPQGFTEPLRRDLLRAMSASGRRTLMGYDSRVQTSDAILRANSDILQQLRSSVVLLPPGNVYTRTSESSPLFIVAENGLPLPVDARISYTGPEDAIISVADSLKIPARGSITTQMMADLPETKSRTDLTVWLASQNGAPISYPVDIGVQTRSGVLGTGGIVALLLAALAFVMFHVKRR</sequence>
<evidence type="ECO:0000313" key="4">
    <source>
        <dbReference type="EMBL" id="QGU03283.1"/>
    </source>
</evidence>
<dbReference type="AlphaFoldDB" id="A0A6B8VGK1"/>
<accession>A0A6B8VGK1</accession>
<dbReference type="Proteomes" id="UP000427071">
    <property type="component" value="Chromosome"/>
</dbReference>
<keyword evidence="3" id="KW-0732">Signal</keyword>
<keyword evidence="2" id="KW-0472">Membrane</keyword>
<name>A0A6B8VGK1_9CORY</name>
<organism evidence="4 5">
    <name type="scientific">Corynebacterium kalinowskii</name>
    <dbReference type="NCBI Taxonomy" id="2675216"/>
    <lineage>
        <taxon>Bacteria</taxon>
        <taxon>Bacillati</taxon>
        <taxon>Actinomycetota</taxon>
        <taxon>Actinomycetes</taxon>
        <taxon>Mycobacteriales</taxon>
        <taxon>Corynebacteriaceae</taxon>
        <taxon>Corynebacterium</taxon>
    </lineage>
</organism>
<feature type="chain" id="PRO_5025338751" description="Secreted protein" evidence="3">
    <location>
        <begin position="27"/>
        <end position="735"/>
    </location>
</feature>